<dbReference type="PROSITE" id="PS51257">
    <property type="entry name" value="PROKAR_LIPOPROTEIN"/>
    <property type="match status" value="1"/>
</dbReference>
<evidence type="ECO:0000313" key="1">
    <source>
        <dbReference type="EMBL" id="OZF74742.1"/>
    </source>
</evidence>
<accession>A0A260YMY8</accession>
<keyword evidence="2" id="KW-1185">Reference proteome</keyword>
<proteinExistence type="predicted"/>
<dbReference type="HOGENOM" id="CLU_2690062_0_0_1"/>
<sequence>MRFFVIFFALFAFASACLGGGSQCCPPAQPACGNPCGGGIGPAPIGPAAYPVANAYPVAGK</sequence>
<evidence type="ECO:0000313" key="2">
    <source>
        <dbReference type="Proteomes" id="UP000216624"/>
    </source>
</evidence>
<organism evidence="1 2">
    <name type="scientific">Caenorhabditis remanei</name>
    <name type="common">Caenorhabditis vulgaris</name>
    <dbReference type="NCBI Taxonomy" id="31234"/>
    <lineage>
        <taxon>Eukaryota</taxon>
        <taxon>Metazoa</taxon>
        <taxon>Ecdysozoa</taxon>
        <taxon>Nematoda</taxon>
        <taxon>Chromadorea</taxon>
        <taxon>Rhabditida</taxon>
        <taxon>Rhabditina</taxon>
        <taxon>Rhabditomorpha</taxon>
        <taxon>Rhabditoidea</taxon>
        <taxon>Rhabditidae</taxon>
        <taxon>Peloderinae</taxon>
        <taxon>Caenorhabditis</taxon>
    </lineage>
</organism>
<dbReference type="eggNOG" id="ENOG502TK7V">
    <property type="taxonomic scope" value="Eukaryota"/>
</dbReference>
<name>A0A260YMY8_CAERE</name>
<feature type="non-terminal residue" evidence="1">
    <location>
        <position position="1"/>
    </location>
</feature>
<gene>
    <name evidence="1" type="ORF">FL82_12758</name>
</gene>
<protein>
    <submittedName>
        <fullName evidence="1">Uncharacterized protein</fullName>
    </submittedName>
</protein>
<dbReference type="Proteomes" id="UP000216624">
    <property type="component" value="Unassembled WGS sequence"/>
</dbReference>
<comment type="caution">
    <text evidence="1">The sequence shown here is derived from an EMBL/GenBank/DDBJ whole genome shotgun (WGS) entry which is preliminary data.</text>
</comment>
<dbReference type="EMBL" id="NMWX01000912">
    <property type="protein sequence ID" value="OZF74742.1"/>
    <property type="molecule type" value="Genomic_DNA"/>
</dbReference>
<reference evidence="1" key="1">
    <citation type="submission" date="2017-08" db="EMBL/GenBank/DDBJ databases">
        <authorList>
            <person name="de Groot N.N."/>
        </authorList>
    </citation>
    <scope>NUCLEOTIDE SEQUENCE [LARGE SCALE GENOMIC DNA]</scope>
    <source>
        <strain evidence="1">PX439</strain>
    </source>
</reference>